<keyword evidence="6" id="KW-1185">Reference proteome</keyword>
<organism evidence="5 6">
    <name type="scientific">Dipteronia dyeriana</name>
    <dbReference type="NCBI Taxonomy" id="168575"/>
    <lineage>
        <taxon>Eukaryota</taxon>
        <taxon>Viridiplantae</taxon>
        <taxon>Streptophyta</taxon>
        <taxon>Embryophyta</taxon>
        <taxon>Tracheophyta</taxon>
        <taxon>Spermatophyta</taxon>
        <taxon>Magnoliopsida</taxon>
        <taxon>eudicotyledons</taxon>
        <taxon>Gunneridae</taxon>
        <taxon>Pentapetalae</taxon>
        <taxon>rosids</taxon>
        <taxon>malvids</taxon>
        <taxon>Sapindales</taxon>
        <taxon>Sapindaceae</taxon>
        <taxon>Hippocastanoideae</taxon>
        <taxon>Acereae</taxon>
        <taxon>Dipteronia</taxon>
    </lineage>
</organism>
<dbReference type="GO" id="GO:0005634">
    <property type="term" value="C:nucleus"/>
    <property type="evidence" value="ECO:0007669"/>
    <property type="project" value="TreeGrafter"/>
</dbReference>
<dbReference type="PANTHER" id="PTHR18937:SF12">
    <property type="entry name" value="STRUCTURAL MAINTENANCE OF CHROMOSOMES PROTEIN"/>
    <property type="match status" value="1"/>
</dbReference>
<keyword evidence="2" id="KW-0498">Mitosis</keyword>
<proteinExistence type="predicted"/>
<keyword evidence="4" id="KW-0131">Cell cycle</keyword>
<accession>A0AAD9TNP1</accession>
<evidence type="ECO:0000313" key="5">
    <source>
        <dbReference type="EMBL" id="KAK2639008.1"/>
    </source>
</evidence>
<dbReference type="GO" id="GO:0007062">
    <property type="term" value="P:sister chromatid cohesion"/>
    <property type="evidence" value="ECO:0007669"/>
    <property type="project" value="TreeGrafter"/>
</dbReference>
<dbReference type="PANTHER" id="PTHR18937">
    <property type="entry name" value="STRUCTURAL MAINTENANCE OF CHROMOSOMES SMC FAMILY MEMBER"/>
    <property type="match status" value="1"/>
</dbReference>
<evidence type="ECO:0000313" key="6">
    <source>
        <dbReference type="Proteomes" id="UP001280121"/>
    </source>
</evidence>
<keyword evidence="1" id="KW-0132">Cell division</keyword>
<dbReference type="Proteomes" id="UP001280121">
    <property type="component" value="Unassembled WGS sequence"/>
</dbReference>
<comment type="caution">
    <text evidence="5">The sequence shown here is derived from an EMBL/GenBank/DDBJ whole genome shotgun (WGS) entry which is preliminary data.</text>
</comment>
<keyword evidence="3" id="KW-0539">Nucleus</keyword>
<evidence type="ECO:0000256" key="2">
    <source>
        <dbReference type="ARBA" id="ARBA00022776"/>
    </source>
</evidence>
<evidence type="ECO:0000256" key="4">
    <source>
        <dbReference type="ARBA" id="ARBA00023306"/>
    </source>
</evidence>
<dbReference type="EMBL" id="JANJYI010000008">
    <property type="protein sequence ID" value="KAK2639008.1"/>
    <property type="molecule type" value="Genomic_DNA"/>
</dbReference>
<dbReference type="GO" id="GO:0003677">
    <property type="term" value="F:DNA binding"/>
    <property type="evidence" value="ECO:0007669"/>
    <property type="project" value="TreeGrafter"/>
</dbReference>
<dbReference type="AlphaFoldDB" id="A0AAD9TNP1"/>
<reference evidence="5" key="1">
    <citation type="journal article" date="2023" name="Plant J.">
        <title>Genome sequences and population genomics provide insights into the demographic history, inbreeding, and mutation load of two 'living fossil' tree species of Dipteronia.</title>
        <authorList>
            <person name="Feng Y."/>
            <person name="Comes H.P."/>
            <person name="Chen J."/>
            <person name="Zhu S."/>
            <person name="Lu R."/>
            <person name="Zhang X."/>
            <person name="Li P."/>
            <person name="Qiu J."/>
            <person name="Olsen K.M."/>
            <person name="Qiu Y."/>
        </authorList>
    </citation>
    <scope>NUCLEOTIDE SEQUENCE</scope>
    <source>
        <strain evidence="5">KIB01</strain>
    </source>
</reference>
<sequence>MSTCCINVKIRNGRELWKLSSVYLFQGFMGKFMDAVPSYIKWELHVPVSVVTIDGILLTKSGTMTGGMEARSKHWDDKIMEAEISRKLHYWTPKEDTVEKFKDTIVDRLYDDFSQSVGVANIGEYEENQLKDVQHVAEERLNLSKQLAKLKYHCNLACYCWLPVLKAFMSTLITRGSYGDPITMTLVGRYTLAKLYDLPWTKFEKMNSLSFSISTMA</sequence>
<name>A0AAD9TNP1_9ROSI</name>
<gene>
    <name evidence="5" type="ORF">Ddye_026803</name>
</gene>
<dbReference type="GO" id="GO:0051301">
    <property type="term" value="P:cell division"/>
    <property type="evidence" value="ECO:0007669"/>
    <property type="project" value="UniProtKB-KW"/>
</dbReference>
<protein>
    <submittedName>
        <fullName evidence="5">Uncharacterized protein</fullName>
    </submittedName>
</protein>
<dbReference type="GO" id="GO:0008278">
    <property type="term" value="C:cohesin complex"/>
    <property type="evidence" value="ECO:0007669"/>
    <property type="project" value="TreeGrafter"/>
</dbReference>
<evidence type="ECO:0000256" key="1">
    <source>
        <dbReference type="ARBA" id="ARBA00022618"/>
    </source>
</evidence>
<evidence type="ECO:0000256" key="3">
    <source>
        <dbReference type="ARBA" id="ARBA00023242"/>
    </source>
</evidence>